<dbReference type="OrthoDB" id="272977at2759"/>
<dbReference type="GO" id="GO:0006893">
    <property type="term" value="P:Golgi to plasma membrane transport"/>
    <property type="evidence" value="ECO:0007669"/>
    <property type="project" value="TreeGrafter"/>
</dbReference>
<dbReference type="GO" id="GO:0015031">
    <property type="term" value="P:protein transport"/>
    <property type="evidence" value="ECO:0007669"/>
    <property type="project" value="UniProtKB-KW"/>
</dbReference>
<dbReference type="InterPro" id="IPR039682">
    <property type="entry name" value="Sec8/EXOC4"/>
</dbReference>
<dbReference type="InterPro" id="IPR048630">
    <property type="entry name" value="Sec8_M"/>
</dbReference>
<reference evidence="8 9" key="1">
    <citation type="journal article" date="2011" name="Proc. Natl. Acad. Sci. U.S.A.">
        <title>Comparative genomics of xylose-fermenting fungi for enhanced biofuel production.</title>
        <authorList>
            <person name="Wohlbach D.J."/>
            <person name="Kuo A."/>
            <person name="Sato T.K."/>
            <person name="Potts K.M."/>
            <person name="Salamov A.A."/>
            <person name="LaButti K.M."/>
            <person name="Sun H."/>
            <person name="Clum A."/>
            <person name="Pangilinan J.L."/>
            <person name="Lindquist E.A."/>
            <person name="Lucas S."/>
            <person name="Lapidus A."/>
            <person name="Jin M."/>
            <person name="Gunawan C."/>
            <person name="Balan V."/>
            <person name="Dale B.E."/>
            <person name="Jeffries T.W."/>
            <person name="Zinkel R."/>
            <person name="Barry K.W."/>
            <person name="Grigoriev I.V."/>
            <person name="Gasch A.P."/>
        </authorList>
    </citation>
    <scope>NUCLEOTIDE SEQUENCE [LARGE SCALE GENOMIC DNA]</scope>
    <source>
        <strain evidence="9">NRRL Y-27907 / 11-Y1</strain>
    </source>
</reference>
<dbReference type="PANTHER" id="PTHR14146">
    <property type="entry name" value="EXOCYST COMPLEX COMPONENT 4"/>
    <property type="match status" value="1"/>
</dbReference>
<dbReference type="eggNOG" id="KOG3691">
    <property type="taxonomic scope" value="Eukaryota"/>
</dbReference>
<dbReference type="EMBL" id="GL996505">
    <property type="protein sequence ID" value="EGW30333.1"/>
    <property type="molecule type" value="Genomic_DNA"/>
</dbReference>
<evidence type="ECO:0000313" key="8">
    <source>
        <dbReference type="EMBL" id="EGW30333.1"/>
    </source>
</evidence>
<dbReference type="HOGENOM" id="CLU_004025_2_0_1"/>
<evidence type="ECO:0000259" key="7">
    <source>
        <dbReference type="Pfam" id="PF20652"/>
    </source>
</evidence>
<evidence type="ECO:0000256" key="1">
    <source>
        <dbReference type="ARBA" id="ARBA00022448"/>
    </source>
</evidence>
<comment type="similarity">
    <text evidence="4">Belongs to the SEC8 family.</text>
</comment>
<evidence type="ECO:0000259" key="6">
    <source>
        <dbReference type="Pfam" id="PF04048"/>
    </source>
</evidence>
<feature type="region of interest" description="Disordered" evidence="5">
    <location>
        <begin position="1"/>
        <end position="20"/>
    </location>
</feature>
<accession>G3ATV8</accession>
<dbReference type="InParanoid" id="G3ATV8"/>
<keyword evidence="9" id="KW-1185">Reference proteome</keyword>
<keyword evidence="3 4" id="KW-0653">Protein transport</keyword>
<comment type="function">
    <text evidence="4">Component of the exocyst complex involved in the docking of exocytic vesicles with fusion sites on the plasma membrane.</text>
</comment>
<dbReference type="KEGG" id="spaa:SPAPADRAFT_157214"/>
<dbReference type="GO" id="GO:0000145">
    <property type="term" value="C:exocyst"/>
    <property type="evidence" value="ECO:0007669"/>
    <property type="project" value="UniProtKB-UniRule"/>
</dbReference>
<dbReference type="RefSeq" id="XP_007377304.1">
    <property type="nucleotide sequence ID" value="XM_007377242.1"/>
</dbReference>
<dbReference type="GO" id="GO:0006904">
    <property type="term" value="P:vesicle docking involved in exocytosis"/>
    <property type="evidence" value="ECO:0007669"/>
    <property type="project" value="InterPro"/>
</dbReference>
<evidence type="ECO:0000313" key="9">
    <source>
        <dbReference type="Proteomes" id="UP000000709"/>
    </source>
</evidence>
<gene>
    <name evidence="8" type="ORF">SPAPADRAFT_157214</name>
</gene>
<sequence length="1102" mass="126124">MTSRRLSFSMPHRGSRKSQAMDDAISELKQIYDSIRYDWPQILDHRANAIETAISLLDDSSVGLAHRLPEFENLKQQTEVGLRNVVNEHHEIFNNSIGSYHMLLSTLRESQEDSTEIKAYLESSNKEIHDRSDLLSELSQTSARYSELIDVLDAMAELTSIPDKIEQLVIDKKIHEVYDVISNGYKTAEKYNLWSLPAMAGIQSYLESQSNKLFDMIIDELQNEIYLKQTRITTDTTANISWQSIFNSSAPQLASLVSLINSKNLEQYVSNAANLDITEIVDFLTQPVQKFILHQLPELHTHSIMSDKGTEVKDDYQFLLDTKMNSNSSSFYYIYMLLRTASKLSRLHQVTEILIDSNQSELHGLINRTTEEIKSKNSTALSKLTNIKHHSEKSTLLEIMGNSNFNDSAVVVLEELFGSIFVKCLAVFHRHKVVNEIVRIIEEGQNLTSNTSMLSIWNVIKKELRTMMLNYIYDDSLVHANIINEPTTRAKDQSKIYKVITSRKNLFRFEDVTYDTSSRTATEILGIVTDVFPGFNMSGDNKELEKTKDELLGSSASPYIQTEQFNAMIDVLVPKNLFNMRVILEFFLIFIEGSQRVFANFEHSSDVTPHSKSSLQFFNDFMKISFMGYVKDGIEISFGEQVGGTFTREKPLHSTGLKLDLISLNQASDINVIANVKSDSTHNVIIYENAFNFKKLYLELCLMFNTSLTYRQDYSDVVLKVLDNFAREYHNLYHELLSAGDSTANNNRPVSQTSKWMNIPALREISMKILQAHVQNVPRSRMEELFHAESQVLLFEGNDDLNAVEKDDLLDPDSYSQVLYLLLTTSWVLSWLPLIKKETNTKNKDESDSDTDLHIAMIDKLRSNWSFLENGRMPINFTANSSDIIHHNVFLCLGPDKVSKFDQIVKTFETIRDGTLLALRYDLRCKAIYYTTNSYKHVDWTPTNEPGDADHYIGLFNQEVFAVDSKLSSMLSNVERETVFIGLTKFLNDLFIQGSINLKKVNNNGIKRILLNISTVQQMLRSVATNPEVIDFTKSSVYFEMFTLNEFTLINRFRSNEQRYTKSACNNLARLIYSEKLADGQGSSFNKGKYNDLLKKIDELVD</sequence>
<proteinExistence type="inferred from homology"/>
<dbReference type="GO" id="GO:0090522">
    <property type="term" value="P:vesicle tethering involved in exocytosis"/>
    <property type="evidence" value="ECO:0007669"/>
    <property type="project" value="UniProtKB-UniRule"/>
</dbReference>
<name>G3ATV8_SPAPN</name>
<dbReference type="Proteomes" id="UP000000709">
    <property type="component" value="Unassembled WGS sequence"/>
</dbReference>
<dbReference type="OMA" id="HMEVRCR"/>
<dbReference type="GeneID" id="18871069"/>
<protein>
    <recommendedName>
        <fullName evidence="4">Exocyst complex component Sec8</fullName>
    </recommendedName>
</protein>
<evidence type="ECO:0000256" key="2">
    <source>
        <dbReference type="ARBA" id="ARBA00022483"/>
    </source>
</evidence>
<dbReference type="PANTHER" id="PTHR14146:SF0">
    <property type="entry name" value="EXOCYST COMPLEX COMPONENT 4"/>
    <property type="match status" value="1"/>
</dbReference>
<keyword evidence="1 4" id="KW-0813">Transport</keyword>
<dbReference type="AlphaFoldDB" id="G3ATV8"/>
<dbReference type="Pfam" id="PF04048">
    <property type="entry name" value="Sec8_N"/>
    <property type="match status" value="1"/>
</dbReference>
<feature type="domain" description="Exocyst complex component Sec8 N-terminal" evidence="6">
    <location>
        <begin position="27"/>
        <end position="168"/>
    </location>
</feature>
<evidence type="ECO:0000256" key="3">
    <source>
        <dbReference type="ARBA" id="ARBA00022927"/>
    </source>
</evidence>
<evidence type="ECO:0000256" key="5">
    <source>
        <dbReference type="SAM" id="MobiDB-lite"/>
    </source>
</evidence>
<keyword evidence="2 4" id="KW-0268">Exocytosis</keyword>
<dbReference type="FunCoup" id="G3ATV8">
    <property type="interactions" value="284"/>
</dbReference>
<organism evidence="9">
    <name type="scientific">Spathaspora passalidarum (strain NRRL Y-27907 / 11-Y1)</name>
    <dbReference type="NCBI Taxonomy" id="619300"/>
    <lineage>
        <taxon>Eukaryota</taxon>
        <taxon>Fungi</taxon>
        <taxon>Dikarya</taxon>
        <taxon>Ascomycota</taxon>
        <taxon>Saccharomycotina</taxon>
        <taxon>Pichiomycetes</taxon>
        <taxon>Debaryomycetaceae</taxon>
        <taxon>Spathaspora</taxon>
    </lineage>
</organism>
<dbReference type="Pfam" id="PF20652">
    <property type="entry name" value="Sec8_C"/>
    <property type="match status" value="1"/>
</dbReference>
<dbReference type="GO" id="GO:0006612">
    <property type="term" value="P:protein targeting to membrane"/>
    <property type="evidence" value="ECO:0007669"/>
    <property type="project" value="UniProtKB-UniRule"/>
</dbReference>
<dbReference type="InterPro" id="IPR007191">
    <property type="entry name" value="Sec8_exocyst_N"/>
</dbReference>
<feature type="domain" description="Exocyst complex component Sec8 middle helical bundle" evidence="7">
    <location>
        <begin position="325"/>
        <end position="588"/>
    </location>
</feature>
<evidence type="ECO:0000256" key="4">
    <source>
        <dbReference type="RuleBase" id="RU367079"/>
    </source>
</evidence>
<dbReference type="STRING" id="619300.G3ATV8"/>